<evidence type="ECO:0000313" key="1">
    <source>
        <dbReference type="EMBL" id="QMP84542.1"/>
    </source>
</evidence>
<dbReference type="EMBL" id="MT711978">
    <property type="protein sequence ID" value="QMP84542.1"/>
    <property type="molecule type" value="Genomic_DNA"/>
</dbReference>
<keyword evidence="2" id="KW-1185">Reference proteome</keyword>
<organism evidence="1 2">
    <name type="scientific">Streptomyces phage Endor1</name>
    <dbReference type="NCBI Taxonomy" id="2740181"/>
    <lineage>
        <taxon>Viruses</taxon>
        <taxon>Duplodnaviria</taxon>
        <taxon>Heunggongvirae</taxon>
        <taxon>Uroviricota</taxon>
        <taxon>Caudoviricetes</taxon>
        <taxon>Arquatrovirinae</taxon>
        <taxon>Camvirus</taxon>
        <taxon>Camvirus endor1</taxon>
    </lineage>
</organism>
<dbReference type="Proteomes" id="UP000515857">
    <property type="component" value="Segment"/>
</dbReference>
<accession>A0A7G4AX02</accession>
<gene>
    <name evidence="1" type="ORF">HUN43_00030</name>
</gene>
<sequence length="143" mass="15945">MPHRQHLPAWNDELGDPRSFTTRDGCIHFSSDMEGFDFHIDASPGYEPEVMTHVLSWLQGWGLELMDEDECEPELLEHGITRIYLTPIVPPEVAEAEMVRELLVEVDALTVTPLNPTTLEVVPLGPELHGDPEPDAPEPLGTA</sequence>
<proteinExistence type="predicted"/>
<reference evidence="1 2" key="1">
    <citation type="submission" date="2020-07" db="EMBL/GenBank/DDBJ databases">
        <title>Streptomyces phage Genome sequencing and assembly.</title>
        <authorList>
            <person name="Sharma V."/>
            <person name="Hardy A."/>
            <person name="Frunzke J."/>
        </authorList>
    </citation>
    <scope>NUCLEOTIDE SEQUENCE [LARGE SCALE GENOMIC DNA]</scope>
</reference>
<protein>
    <submittedName>
        <fullName evidence="1">Uncharacterized protein</fullName>
    </submittedName>
</protein>
<name>A0A7G4AX02_9CAUD</name>
<evidence type="ECO:0000313" key="2">
    <source>
        <dbReference type="Proteomes" id="UP000515857"/>
    </source>
</evidence>